<dbReference type="InterPro" id="IPR036259">
    <property type="entry name" value="MFS_trans_sf"/>
</dbReference>
<evidence type="ECO:0000313" key="3">
    <source>
        <dbReference type="Proteomes" id="UP001381693"/>
    </source>
</evidence>
<reference evidence="2 3" key="1">
    <citation type="submission" date="2023-11" db="EMBL/GenBank/DDBJ databases">
        <title>Halocaridina rubra genome assembly.</title>
        <authorList>
            <person name="Smith C."/>
        </authorList>
    </citation>
    <scope>NUCLEOTIDE SEQUENCE [LARGE SCALE GENOMIC DNA]</scope>
    <source>
        <strain evidence="2">EP-1</strain>
        <tissue evidence="2">Whole</tissue>
    </source>
</reference>
<gene>
    <name evidence="2" type="ORF">SK128_005853</name>
</gene>
<protein>
    <submittedName>
        <fullName evidence="2">Uncharacterized protein</fullName>
    </submittedName>
</protein>
<feature type="transmembrane region" description="Helical" evidence="1">
    <location>
        <begin position="6"/>
        <end position="25"/>
    </location>
</feature>
<organism evidence="2 3">
    <name type="scientific">Halocaridina rubra</name>
    <name type="common">Hawaiian red shrimp</name>
    <dbReference type="NCBI Taxonomy" id="373956"/>
    <lineage>
        <taxon>Eukaryota</taxon>
        <taxon>Metazoa</taxon>
        <taxon>Ecdysozoa</taxon>
        <taxon>Arthropoda</taxon>
        <taxon>Crustacea</taxon>
        <taxon>Multicrustacea</taxon>
        <taxon>Malacostraca</taxon>
        <taxon>Eumalacostraca</taxon>
        <taxon>Eucarida</taxon>
        <taxon>Decapoda</taxon>
        <taxon>Pleocyemata</taxon>
        <taxon>Caridea</taxon>
        <taxon>Atyoidea</taxon>
        <taxon>Atyidae</taxon>
        <taxon>Halocaridina</taxon>
    </lineage>
</organism>
<feature type="transmembrane region" description="Helical" evidence="1">
    <location>
        <begin position="59"/>
        <end position="87"/>
    </location>
</feature>
<evidence type="ECO:0000313" key="2">
    <source>
        <dbReference type="EMBL" id="KAK7079032.1"/>
    </source>
</evidence>
<comment type="caution">
    <text evidence="2">The sequence shown here is derived from an EMBL/GenBank/DDBJ whole genome shotgun (WGS) entry which is preliminary data.</text>
</comment>
<name>A0AAN8X780_HALRR</name>
<evidence type="ECO:0000256" key="1">
    <source>
        <dbReference type="SAM" id="Phobius"/>
    </source>
</evidence>
<keyword evidence="3" id="KW-1185">Reference proteome</keyword>
<proteinExistence type="predicted"/>
<keyword evidence="1" id="KW-0812">Transmembrane</keyword>
<feature type="transmembrane region" description="Helical" evidence="1">
    <location>
        <begin position="32"/>
        <end position="53"/>
    </location>
</feature>
<keyword evidence="1" id="KW-1133">Transmembrane helix</keyword>
<keyword evidence="1" id="KW-0472">Membrane</keyword>
<dbReference type="EMBL" id="JAXCGZ010007596">
    <property type="protein sequence ID" value="KAK7079032.1"/>
    <property type="molecule type" value="Genomic_DNA"/>
</dbReference>
<dbReference type="Gene3D" id="1.20.1250.20">
    <property type="entry name" value="MFS general substrate transporter like domains"/>
    <property type="match status" value="1"/>
</dbReference>
<dbReference type="Proteomes" id="UP001381693">
    <property type="component" value="Unassembled WGS sequence"/>
</dbReference>
<dbReference type="SUPFAM" id="SSF103473">
    <property type="entry name" value="MFS general substrate transporter"/>
    <property type="match status" value="1"/>
</dbReference>
<accession>A0AAN8X780</accession>
<sequence>MGLWGCGVGTFMNIFNLVMVHYMGLDNLMQMLGASMLCIAIGYLTIGPFAGYIRDETDSYAVCIWVLAGVVFSSFLLWLFMPAAVAYDSRHSKNQNQNKT</sequence>
<dbReference type="AlphaFoldDB" id="A0AAN8X780"/>